<keyword evidence="3" id="KW-1185">Reference proteome</keyword>
<feature type="region of interest" description="Disordered" evidence="1">
    <location>
        <begin position="61"/>
        <end position="99"/>
    </location>
</feature>
<evidence type="ECO:0000313" key="2">
    <source>
        <dbReference type="EMBL" id="RMJ09852.1"/>
    </source>
</evidence>
<dbReference type="AlphaFoldDB" id="A0A3M2RXJ0"/>
<name>A0A3M2RXJ0_9HYPO</name>
<sequence>MFPTLTALPSPEPPANDSDDYTRWVKECEQWGSLRCQCGRGYFCREHGDWISGEEVGSGLAVAGDQQQPGSCPSYHYGGDYSNRENYVGQRDGSQGGDI</sequence>
<comment type="caution">
    <text evidence="2">The sequence shown here is derived from an EMBL/GenBank/DDBJ whole genome shotgun (WGS) entry which is preliminary data.</text>
</comment>
<feature type="region of interest" description="Disordered" evidence="1">
    <location>
        <begin position="1"/>
        <end position="20"/>
    </location>
</feature>
<protein>
    <submittedName>
        <fullName evidence="2">Uncharacterized protein</fullName>
    </submittedName>
</protein>
<organism evidence="2 3">
    <name type="scientific">Fusarium kuroshium</name>
    <dbReference type="NCBI Taxonomy" id="2010991"/>
    <lineage>
        <taxon>Eukaryota</taxon>
        <taxon>Fungi</taxon>
        <taxon>Dikarya</taxon>
        <taxon>Ascomycota</taxon>
        <taxon>Pezizomycotina</taxon>
        <taxon>Sordariomycetes</taxon>
        <taxon>Hypocreomycetidae</taxon>
        <taxon>Hypocreales</taxon>
        <taxon>Nectriaceae</taxon>
        <taxon>Fusarium</taxon>
        <taxon>Fusarium solani species complex</taxon>
    </lineage>
</organism>
<dbReference type="OrthoDB" id="5399597at2759"/>
<gene>
    <name evidence="2" type="ORF">CDV36_010523</name>
</gene>
<evidence type="ECO:0000313" key="3">
    <source>
        <dbReference type="Proteomes" id="UP000277212"/>
    </source>
</evidence>
<accession>A0A3M2RXJ0</accession>
<evidence type="ECO:0000256" key="1">
    <source>
        <dbReference type="SAM" id="MobiDB-lite"/>
    </source>
</evidence>
<reference evidence="2 3" key="1">
    <citation type="submission" date="2017-06" db="EMBL/GenBank/DDBJ databases">
        <title>Comparative genomic analysis of Ambrosia Fusariam Clade fungi.</title>
        <authorList>
            <person name="Stajich J.E."/>
            <person name="Carrillo J."/>
            <person name="Kijimoto T."/>
            <person name="Eskalen A."/>
            <person name="O'Donnell K."/>
            <person name="Kasson M."/>
        </authorList>
    </citation>
    <scope>NUCLEOTIDE SEQUENCE [LARGE SCALE GENOMIC DNA]</scope>
    <source>
        <strain evidence="2">UCR3666</strain>
    </source>
</reference>
<dbReference type="Proteomes" id="UP000277212">
    <property type="component" value="Unassembled WGS sequence"/>
</dbReference>
<proteinExistence type="predicted"/>
<dbReference type="EMBL" id="NKUJ01000226">
    <property type="protein sequence ID" value="RMJ09852.1"/>
    <property type="molecule type" value="Genomic_DNA"/>
</dbReference>